<proteinExistence type="predicted"/>
<dbReference type="InterPro" id="IPR009057">
    <property type="entry name" value="Homeodomain-like_sf"/>
</dbReference>
<sequence length="64" mass="7161">MIKKLDRITVDPNVCMGQATIRGMRITVSFILKLLGSGMTYEEVLAAYPELEKEDILQAIQYAA</sequence>
<reference evidence="1" key="1">
    <citation type="journal article" date="2014" name="Front. Microbiol.">
        <title>High frequency of phylogenetically diverse reductive dehalogenase-homologous genes in deep subseafloor sedimentary metagenomes.</title>
        <authorList>
            <person name="Kawai M."/>
            <person name="Futagami T."/>
            <person name="Toyoda A."/>
            <person name="Takaki Y."/>
            <person name="Nishi S."/>
            <person name="Hori S."/>
            <person name="Arai W."/>
            <person name="Tsubouchi T."/>
            <person name="Morono Y."/>
            <person name="Uchiyama I."/>
            <person name="Ito T."/>
            <person name="Fujiyama A."/>
            <person name="Inagaki F."/>
            <person name="Takami H."/>
        </authorList>
    </citation>
    <scope>NUCLEOTIDE SEQUENCE</scope>
    <source>
        <strain evidence="1">Expedition CK06-06</strain>
    </source>
</reference>
<dbReference type="PANTHER" id="PTHR34849">
    <property type="entry name" value="SSL5025 PROTEIN"/>
    <property type="match status" value="1"/>
</dbReference>
<dbReference type="Gene3D" id="1.10.10.10">
    <property type="entry name" value="Winged helix-like DNA-binding domain superfamily/Winged helix DNA-binding domain"/>
    <property type="match status" value="1"/>
</dbReference>
<dbReference type="AlphaFoldDB" id="X1CRZ8"/>
<dbReference type="InterPro" id="IPR007367">
    <property type="entry name" value="DUF433"/>
</dbReference>
<comment type="caution">
    <text evidence="1">The sequence shown here is derived from an EMBL/GenBank/DDBJ whole genome shotgun (WGS) entry which is preliminary data.</text>
</comment>
<dbReference type="InterPro" id="IPR036388">
    <property type="entry name" value="WH-like_DNA-bd_sf"/>
</dbReference>
<dbReference type="SUPFAM" id="SSF46689">
    <property type="entry name" value="Homeodomain-like"/>
    <property type="match status" value="1"/>
</dbReference>
<accession>X1CRZ8</accession>
<dbReference type="Pfam" id="PF04255">
    <property type="entry name" value="DUF433"/>
    <property type="match status" value="1"/>
</dbReference>
<dbReference type="EMBL" id="BART01027918">
    <property type="protein sequence ID" value="GAG98878.1"/>
    <property type="molecule type" value="Genomic_DNA"/>
</dbReference>
<name>X1CRZ8_9ZZZZ</name>
<protein>
    <recommendedName>
        <fullName evidence="2">DUF433 domain-containing protein</fullName>
    </recommendedName>
</protein>
<evidence type="ECO:0008006" key="2">
    <source>
        <dbReference type="Google" id="ProtNLM"/>
    </source>
</evidence>
<dbReference type="PANTHER" id="PTHR34849:SF3">
    <property type="entry name" value="SSR2962 PROTEIN"/>
    <property type="match status" value="1"/>
</dbReference>
<evidence type="ECO:0000313" key="1">
    <source>
        <dbReference type="EMBL" id="GAG98878.1"/>
    </source>
</evidence>
<organism evidence="1">
    <name type="scientific">marine sediment metagenome</name>
    <dbReference type="NCBI Taxonomy" id="412755"/>
    <lineage>
        <taxon>unclassified sequences</taxon>
        <taxon>metagenomes</taxon>
        <taxon>ecological metagenomes</taxon>
    </lineage>
</organism>
<gene>
    <name evidence="1" type="ORF">S01H4_49363</name>
</gene>